<dbReference type="InterPro" id="IPR050268">
    <property type="entry name" value="NADH-dep_flavin_reductase"/>
</dbReference>
<protein>
    <submittedName>
        <fullName evidence="4">Flavin reductase</fullName>
    </submittedName>
</protein>
<dbReference type="SUPFAM" id="SSF50475">
    <property type="entry name" value="FMN-binding split barrel"/>
    <property type="match status" value="1"/>
</dbReference>
<keyword evidence="4" id="KW-0614">Plasmid</keyword>
<dbReference type="Proteomes" id="UP000291302">
    <property type="component" value="Unassembled WGS sequence"/>
</dbReference>
<evidence type="ECO:0000259" key="3">
    <source>
        <dbReference type="SMART" id="SM00903"/>
    </source>
</evidence>
<evidence type="ECO:0000313" key="5">
    <source>
        <dbReference type="Proteomes" id="UP000291302"/>
    </source>
</evidence>
<dbReference type="Pfam" id="PF01613">
    <property type="entry name" value="Flavin_Reduct"/>
    <property type="match status" value="1"/>
</dbReference>
<geneLocation type="plasmid" evidence="4">
    <name>pSM51_Rh04</name>
</geneLocation>
<dbReference type="RefSeq" id="WP_130767351.1">
    <property type="nucleotide sequence ID" value="NZ_SILG01000004.1"/>
</dbReference>
<keyword evidence="5" id="KW-1185">Reference proteome</keyword>
<proteinExistence type="inferred from homology"/>
<name>A0ABY1XJZ9_9HYPH</name>
<dbReference type="Gene3D" id="2.30.110.10">
    <property type="entry name" value="Electron Transport, Fmn-binding Protein, Chain A"/>
    <property type="match status" value="1"/>
</dbReference>
<sequence>MSVEALISEADFKFSMRHLAGAVSVITVGDGQDRTGFTATSVSSLSAELPSVIVSVNRASSSWPALQRYGCFCVNVLAADQQQVAQAFAGLDGRKGAERYRDAGWYRLETGAAVLDCKLETAFYYNSHAILVGHVCAIEIRQDIGPLLYWRGGYHQLPPEDNRSGLAKALGQ</sequence>
<comment type="similarity">
    <text evidence="1">Belongs to the non-flavoprotein flavin reductase family.</text>
</comment>
<feature type="domain" description="Flavin reductase like" evidence="3">
    <location>
        <begin position="16"/>
        <end position="156"/>
    </location>
</feature>
<keyword evidence="2" id="KW-0560">Oxidoreductase</keyword>
<dbReference type="SMART" id="SM00903">
    <property type="entry name" value="Flavin_Reduct"/>
    <property type="match status" value="1"/>
</dbReference>
<evidence type="ECO:0000313" key="4">
    <source>
        <dbReference type="EMBL" id="TBE60239.1"/>
    </source>
</evidence>
<dbReference type="PANTHER" id="PTHR30466:SF11">
    <property type="entry name" value="FLAVIN-DEPENDENT MONOOXYGENASE, REDUCTASE SUBUNIT HSAB"/>
    <property type="match status" value="1"/>
</dbReference>
<dbReference type="InterPro" id="IPR012349">
    <property type="entry name" value="Split_barrel_FMN-bd"/>
</dbReference>
<dbReference type="InterPro" id="IPR002563">
    <property type="entry name" value="Flavin_Rdtase-like_dom"/>
</dbReference>
<evidence type="ECO:0000256" key="1">
    <source>
        <dbReference type="ARBA" id="ARBA00008898"/>
    </source>
</evidence>
<evidence type="ECO:0000256" key="2">
    <source>
        <dbReference type="ARBA" id="ARBA00023002"/>
    </source>
</evidence>
<organism evidence="4 5">
    <name type="scientific">Rhizobium beringeri</name>
    <dbReference type="NCBI Taxonomy" id="3019934"/>
    <lineage>
        <taxon>Bacteria</taxon>
        <taxon>Pseudomonadati</taxon>
        <taxon>Pseudomonadota</taxon>
        <taxon>Alphaproteobacteria</taxon>
        <taxon>Hyphomicrobiales</taxon>
        <taxon>Rhizobiaceae</taxon>
        <taxon>Rhizobium/Agrobacterium group</taxon>
        <taxon>Rhizobium</taxon>
    </lineage>
</organism>
<dbReference type="PANTHER" id="PTHR30466">
    <property type="entry name" value="FLAVIN REDUCTASE"/>
    <property type="match status" value="1"/>
</dbReference>
<dbReference type="EMBL" id="SILG01000004">
    <property type="protein sequence ID" value="TBE60239.1"/>
    <property type="molecule type" value="Genomic_DNA"/>
</dbReference>
<reference evidence="4 5" key="1">
    <citation type="submission" date="2019-02" db="EMBL/GenBank/DDBJ databases">
        <title>The genomic architecture of introgression among sibling species of bacteria.</title>
        <authorList>
            <person name="Cavassim M.I.A."/>
            <person name="Moeskjaer S."/>
            <person name="Moslemi C."/>
            <person name="Fields B."/>
            <person name="Bachmann A."/>
            <person name="Vilhjalmsson B."/>
            <person name="Schierup M.H."/>
            <person name="Young J.P.W."/>
            <person name="Andersen S.U."/>
        </authorList>
    </citation>
    <scope>NUCLEOTIDE SEQUENCE [LARGE SCALE GENOMIC DNA]</scope>
    <source>
        <strain evidence="4 5">SM51</strain>
        <plasmid evidence="4">pSM51_Rh04</plasmid>
    </source>
</reference>
<gene>
    <name evidence="4" type="ORF">ELH03_31795</name>
</gene>
<comment type="caution">
    <text evidence="4">The sequence shown here is derived from an EMBL/GenBank/DDBJ whole genome shotgun (WGS) entry which is preliminary data.</text>
</comment>
<accession>A0ABY1XJZ9</accession>